<protein>
    <submittedName>
        <fullName evidence="2">DUF6122 family protein</fullName>
    </submittedName>
</protein>
<evidence type="ECO:0000256" key="1">
    <source>
        <dbReference type="SAM" id="Phobius"/>
    </source>
</evidence>
<proteinExistence type="predicted"/>
<keyword evidence="3" id="KW-1185">Reference proteome</keyword>
<evidence type="ECO:0000313" key="3">
    <source>
        <dbReference type="Proteomes" id="UP001262889"/>
    </source>
</evidence>
<keyword evidence="1" id="KW-0812">Transmembrane</keyword>
<gene>
    <name evidence="2" type="ORF">RM553_01540</name>
</gene>
<feature type="transmembrane region" description="Helical" evidence="1">
    <location>
        <begin position="6"/>
        <end position="22"/>
    </location>
</feature>
<dbReference type="RefSeq" id="WP_311533217.1">
    <property type="nucleotide sequence ID" value="NZ_JAVRHQ010000001.1"/>
</dbReference>
<dbReference type="Proteomes" id="UP001262889">
    <property type="component" value="Unassembled WGS sequence"/>
</dbReference>
<reference evidence="2 3" key="1">
    <citation type="submission" date="2023-09" db="EMBL/GenBank/DDBJ databases">
        <authorList>
            <person name="Rey-Velasco X."/>
        </authorList>
    </citation>
    <scope>NUCLEOTIDE SEQUENCE [LARGE SCALE GENOMIC DNA]</scope>
    <source>
        <strain evidence="2 3">F363</strain>
    </source>
</reference>
<keyword evidence="1" id="KW-0472">Membrane</keyword>
<dbReference type="InterPro" id="IPR046125">
    <property type="entry name" value="DUF6122"/>
</dbReference>
<accession>A0ABU3C5E1</accession>
<evidence type="ECO:0000313" key="2">
    <source>
        <dbReference type="EMBL" id="MDT0641503.1"/>
    </source>
</evidence>
<name>A0ABU3C5E1_9FLAO</name>
<comment type="caution">
    <text evidence="2">The sequence shown here is derived from an EMBL/GenBank/DDBJ whole genome shotgun (WGS) entry which is preliminary data.</text>
</comment>
<sequence>MLQAFTHYFLHFIAIGAIAYLYDKENWKNNWMILIATMLVDLDHVFANPVFDAERCGIGYHPMHTAPAIILYLLGVLFAKNQLLKLIFIGLLFHMFTDFTHCLWTFSKCGECYYSSEIFKWVQQLSLNNQLLNIFQSI</sequence>
<dbReference type="EMBL" id="JAVRHQ010000001">
    <property type="protein sequence ID" value="MDT0641503.1"/>
    <property type="molecule type" value="Genomic_DNA"/>
</dbReference>
<dbReference type="Pfam" id="PF19617">
    <property type="entry name" value="DUF6122"/>
    <property type="match status" value="1"/>
</dbReference>
<organism evidence="2 3">
    <name type="scientific">Autumnicola tepida</name>
    <dbReference type="NCBI Taxonomy" id="3075595"/>
    <lineage>
        <taxon>Bacteria</taxon>
        <taxon>Pseudomonadati</taxon>
        <taxon>Bacteroidota</taxon>
        <taxon>Flavobacteriia</taxon>
        <taxon>Flavobacteriales</taxon>
        <taxon>Flavobacteriaceae</taxon>
        <taxon>Autumnicola</taxon>
    </lineage>
</organism>
<keyword evidence="1" id="KW-1133">Transmembrane helix</keyword>